<gene>
    <name evidence="1" type="ORF">SAMN05216587_11193</name>
</gene>
<protein>
    <submittedName>
        <fullName evidence="1">Uncharacterized protein</fullName>
    </submittedName>
</protein>
<sequence>MLIYDIAGEIEKIQLREHRSVPEIMSYVPATVAENANKLFRFLSAWNSMGSVPSPALEV</sequence>
<dbReference type="EMBL" id="FOJX01000011">
    <property type="protein sequence ID" value="SFB10726.1"/>
    <property type="molecule type" value="Genomic_DNA"/>
</dbReference>
<evidence type="ECO:0000313" key="1">
    <source>
        <dbReference type="EMBL" id="SFB10726.1"/>
    </source>
</evidence>
<dbReference type="Proteomes" id="UP000183843">
    <property type="component" value="Unassembled WGS sequence"/>
</dbReference>
<evidence type="ECO:0000313" key="2">
    <source>
        <dbReference type="Proteomes" id="UP000183843"/>
    </source>
</evidence>
<name>A0A1I0YD69_SELRU</name>
<dbReference type="RefSeq" id="WP_256211586.1">
    <property type="nucleotide sequence ID" value="NZ_FOJX01000011.1"/>
</dbReference>
<proteinExistence type="predicted"/>
<dbReference type="AlphaFoldDB" id="A0A1I0YD69"/>
<organism evidence="1 2">
    <name type="scientific">Selenomonas ruminantium</name>
    <dbReference type="NCBI Taxonomy" id="971"/>
    <lineage>
        <taxon>Bacteria</taxon>
        <taxon>Bacillati</taxon>
        <taxon>Bacillota</taxon>
        <taxon>Negativicutes</taxon>
        <taxon>Selenomonadales</taxon>
        <taxon>Selenomonadaceae</taxon>
        <taxon>Selenomonas</taxon>
    </lineage>
</organism>
<reference evidence="1 2" key="1">
    <citation type="submission" date="2016-10" db="EMBL/GenBank/DDBJ databases">
        <authorList>
            <person name="de Groot N.N."/>
        </authorList>
    </citation>
    <scope>NUCLEOTIDE SEQUENCE [LARGE SCALE GENOMIC DNA]</scope>
    <source>
        <strain evidence="1 2">L14</strain>
    </source>
</reference>
<accession>A0A1I0YD69</accession>